<keyword evidence="2" id="KW-0812">Transmembrane</keyword>
<feature type="transmembrane region" description="Helical" evidence="2">
    <location>
        <begin position="216"/>
        <end position="236"/>
    </location>
</feature>
<sequence length="581" mass="58502">MDHGTHSSLGPAGADLVVVLVRLALLLTAAAVAGTGLLRPVAGDVGSTARLTGAGLAGISAVLALLSITAWDVNPVAGAGHAVLVIAVAVAVWLPGAHRAARWLAVPLILLLVVETAAGRSGVDFAVDTVYVAAAATWFGAVILPRRWESATLRPGPLAITLAGLLVVAGVVRLVASGVGFDRRLYDSAFGLVLTASVVLPIVVLVLTIRGLGYQTGGIVVAAAFLAWTALAAVPVPGPLPEPGVPVLAEAAGVPVLISPHRPGTNLVHLPAAAGQDAEVSVGDGPARRAVPRLGAEGTWAEVELPEGRGELTVRSGGRNGTVDVDTGSGTGPASASGVDGPECASAALGALVAERREVLGACPADALSDEDADALRQLVGFLDERGVAGVAVAADASPRGTRAAEVVRDAAAAHGLRADSGPGADNALVAVGGWAAAQTALTEAADVQRDSASYPFGLYLAPWLLHGPVVNSVTSSAVPLRFDPREQLAVTYAVAVGNAFGEESPTPAGFHTWLGPQRHAASGPVRVFAAAQVTAMPMGPDEVHVPGMPMNTELAGQWVPRATVVPVSAPLPVPRRVEGR</sequence>
<comment type="caution">
    <text evidence="3">The sequence shown here is derived from an EMBL/GenBank/DDBJ whole genome shotgun (WGS) entry which is preliminary data.</text>
</comment>
<feature type="transmembrane region" description="Helical" evidence="2">
    <location>
        <begin position="101"/>
        <end position="119"/>
    </location>
</feature>
<dbReference type="RefSeq" id="WP_130474866.1">
    <property type="nucleotide sequence ID" value="NZ_SFCC01000004.1"/>
</dbReference>
<gene>
    <name evidence="3" type="ORF">EWH70_09160</name>
</gene>
<dbReference type="OrthoDB" id="3590217at2"/>
<feature type="transmembrane region" description="Helical" evidence="2">
    <location>
        <begin position="16"/>
        <end position="38"/>
    </location>
</feature>
<evidence type="ECO:0000313" key="4">
    <source>
        <dbReference type="Proteomes" id="UP000292003"/>
    </source>
</evidence>
<keyword evidence="4" id="KW-1185">Reference proteome</keyword>
<feature type="transmembrane region" description="Helical" evidence="2">
    <location>
        <begin position="125"/>
        <end position="144"/>
    </location>
</feature>
<dbReference type="EMBL" id="SFCC01000004">
    <property type="protein sequence ID" value="RZQ64154.1"/>
    <property type="molecule type" value="Genomic_DNA"/>
</dbReference>
<evidence type="ECO:0000256" key="1">
    <source>
        <dbReference type="SAM" id="MobiDB-lite"/>
    </source>
</evidence>
<feature type="transmembrane region" description="Helical" evidence="2">
    <location>
        <begin position="188"/>
        <end position="209"/>
    </location>
</feature>
<name>A0A4Q7JCU9_9PSEU</name>
<protein>
    <submittedName>
        <fullName evidence="3">Uncharacterized protein</fullName>
    </submittedName>
</protein>
<feature type="compositionally biased region" description="Low complexity" evidence="1">
    <location>
        <begin position="321"/>
        <end position="338"/>
    </location>
</feature>
<feature type="transmembrane region" description="Helical" evidence="2">
    <location>
        <begin position="76"/>
        <end position="94"/>
    </location>
</feature>
<reference evidence="3 4" key="1">
    <citation type="submission" date="2019-02" db="EMBL/GenBank/DDBJ databases">
        <title>Draft genome sequence of Amycolatopsis sp. 8-3EHSu isolated from roots of Suaeda maritima.</title>
        <authorList>
            <person name="Duangmal K."/>
            <person name="Chantavorakit T."/>
        </authorList>
    </citation>
    <scope>NUCLEOTIDE SEQUENCE [LARGE SCALE GENOMIC DNA]</scope>
    <source>
        <strain evidence="3 4">8-3EHSu</strain>
    </source>
</reference>
<evidence type="ECO:0000256" key="2">
    <source>
        <dbReference type="SAM" id="Phobius"/>
    </source>
</evidence>
<proteinExistence type="predicted"/>
<feature type="transmembrane region" description="Helical" evidence="2">
    <location>
        <begin position="50"/>
        <end position="70"/>
    </location>
</feature>
<dbReference type="AlphaFoldDB" id="A0A4Q7JCU9"/>
<accession>A0A4Q7JCU9</accession>
<feature type="region of interest" description="Disordered" evidence="1">
    <location>
        <begin position="311"/>
        <end position="340"/>
    </location>
</feature>
<feature type="transmembrane region" description="Helical" evidence="2">
    <location>
        <begin position="156"/>
        <end position="176"/>
    </location>
</feature>
<organism evidence="3 4">
    <name type="scientific">Amycolatopsis suaedae</name>
    <dbReference type="NCBI Taxonomy" id="2510978"/>
    <lineage>
        <taxon>Bacteria</taxon>
        <taxon>Bacillati</taxon>
        <taxon>Actinomycetota</taxon>
        <taxon>Actinomycetes</taxon>
        <taxon>Pseudonocardiales</taxon>
        <taxon>Pseudonocardiaceae</taxon>
        <taxon>Amycolatopsis</taxon>
    </lineage>
</organism>
<dbReference type="Proteomes" id="UP000292003">
    <property type="component" value="Unassembled WGS sequence"/>
</dbReference>
<evidence type="ECO:0000313" key="3">
    <source>
        <dbReference type="EMBL" id="RZQ64154.1"/>
    </source>
</evidence>
<keyword evidence="2" id="KW-0472">Membrane</keyword>
<keyword evidence="2" id="KW-1133">Transmembrane helix</keyword>